<feature type="domain" description="BURP" evidence="1">
    <location>
        <begin position="94"/>
        <end position="294"/>
    </location>
</feature>
<keyword evidence="3" id="KW-1185">Reference proteome</keyword>
<dbReference type="InterPro" id="IPR044816">
    <property type="entry name" value="BURP"/>
</dbReference>
<proteinExistence type="predicted"/>
<name>A0A8J5ZAG0_9ROSI</name>
<organism evidence="2 3">
    <name type="scientific">Gossypium anomalum</name>
    <dbReference type="NCBI Taxonomy" id="47600"/>
    <lineage>
        <taxon>Eukaryota</taxon>
        <taxon>Viridiplantae</taxon>
        <taxon>Streptophyta</taxon>
        <taxon>Embryophyta</taxon>
        <taxon>Tracheophyta</taxon>
        <taxon>Spermatophyta</taxon>
        <taxon>Magnoliopsida</taxon>
        <taxon>eudicotyledons</taxon>
        <taxon>Gunneridae</taxon>
        <taxon>Pentapetalae</taxon>
        <taxon>rosids</taxon>
        <taxon>malvids</taxon>
        <taxon>Malvales</taxon>
        <taxon>Malvaceae</taxon>
        <taxon>Malvoideae</taxon>
        <taxon>Gossypium</taxon>
    </lineage>
</organism>
<evidence type="ECO:0000313" key="2">
    <source>
        <dbReference type="EMBL" id="KAG8495211.1"/>
    </source>
</evidence>
<dbReference type="InterPro" id="IPR004873">
    <property type="entry name" value="BURP_dom"/>
</dbReference>
<dbReference type="SMART" id="SM01045">
    <property type="entry name" value="BURP"/>
    <property type="match status" value="1"/>
</dbReference>
<protein>
    <recommendedName>
        <fullName evidence="1">BURP domain-containing protein</fullName>
    </recommendedName>
</protein>
<dbReference type="OrthoDB" id="654134at2759"/>
<gene>
    <name evidence="2" type="ORF">CXB51_012783</name>
</gene>
<dbReference type="PANTHER" id="PTHR31236">
    <property type="entry name" value="BURP DOMAIN PROTEIN USPL1-LIKE"/>
    <property type="match status" value="1"/>
</dbReference>
<accession>A0A8J5ZAG0</accession>
<evidence type="ECO:0000313" key="3">
    <source>
        <dbReference type="Proteomes" id="UP000701853"/>
    </source>
</evidence>
<dbReference type="AlphaFoldDB" id="A0A8J5ZAG0"/>
<sequence length="294" mass="32562">MTLVVTRCWSNETCCSTSRDVLDVCVPKHSNAQSLAKSFNPHAAAGNHMKNALANMIKRYKGNMATGNRNYENAAGNSKQEFGDGNMATNKDVFFFESKLRPDTKMNLKVLTSKASKTVFLPRPVADSIPFSTKKFAQVLNYFSVQPKSAESKILKKIIEDCETPTIEGEEKFCAISLGKNIQLLSGELEKETQNPKFSIGDQWVKLMGKSEIVCHKMDYAYAVFFCHSIAKTDVYRVPLVGADGIRATILAICHEDTSAWSPGHLAFQTLKVKPGTVPICHVLSIDAFVWIPN</sequence>
<dbReference type="PANTHER" id="PTHR31236:SF37">
    <property type="entry name" value="BURP DOMAIN-CONTAINING PROTEIN 5-LIKE"/>
    <property type="match status" value="1"/>
</dbReference>
<dbReference type="Pfam" id="PF03181">
    <property type="entry name" value="BURP"/>
    <property type="match status" value="1"/>
</dbReference>
<evidence type="ECO:0000259" key="1">
    <source>
        <dbReference type="PROSITE" id="PS51277"/>
    </source>
</evidence>
<dbReference type="PROSITE" id="PS51277">
    <property type="entry name" value="BURP"/>
    <property type="match status" value="1"/>
</dbReference>
<comment type="caution">
    <text evidence="2">The sequence shown here is derived from an EMBL/GenBank/DDBJ whole genome shotgun (WGS) entry which is preliminary data.</text>
</comment>
<dbReference type="Proteomes" id="UP000701853">
    <property type="component" value="Chromosome 5"/>
</dbReference>
<dbReference type="EMBL" id="JAHUZN010000005">
    <property type="protein sequence ID" value="KAG8495211.1"/>
    <property type="molecule type" value="Genomic_DNA"/>
</dbReference>
<reference evidence="2 3" key="1">
    <citation type="journal article" date="2021" name="bioRxiv">
        <title>The Gossypium anomalum genome as a resource for cotton improvement and evolutionary analysis of hybrid incompatibility.</title>
        <authorList>
            <person name="Grover C.E."/>
            <person name="Yuan D."/>
            <person name="Arick M.A."/>
            <person name="Miller E.R."/>
            <person name="Hu G."/>
            <person name="Peterson D.G."/>
            <person name="Wendel J.F."/>
            <person name="Udall J.A."/>
        </authorList>
    </citation>
    <scope>NUCLEOTIDE SEQUENCE [LARGE SCALE GENOMIC DNA]</scope>
    <source>
        <strain evidence="2">JFW-Udall</strain>
        <tissue evidence="2">Leaf</tissue>
    </source>
</reference>